<reference evidence="2" key="1">
    <citation type="submission" date="2023-10" db="EMBL/GenBank/DDBJ databases">
        <title>Genome assembly of Pristionchus species.</title>
        <authorList>
            <person name="Yoshida K."/>
            <person name="Sommer R.J."/>
        </authorList>
    </citation>
    <scope>NUCLEOTIDE SEQUENCE</scope>
    <source>
        <strain evidence="2">RS5133</strain>
    </source>
</reference>
<keyword evidence="3" id="KW-1185">Reference proteome</keyword>
<name>A0AAV5WYW0_9BILA</name>
<evidence type="ECO:0000313" key="3">
    <source>
        <dbReference type="Proteomes" id="UP001432322"/>
    </source>
</evidence>
<dbReference type="AlphaFoldDB" id="A0AAV5WYW0"/>
<evidence type="ECO:0000313" key="2">
    <source>
        <dbReference type="EMBL" id="GMT35888.1"/>
    </source>
</evidence>
<comment type="caution">
    <text evidence="2">The sequence shown here is derived from an EMBL/GenBank/DDBJ whole genome shotgun (WGS) entry which is preliminary data.</text>
</comment>
<organism evidence="2 3">
    <name type="scientific">Pristionchus fissidentatus</name>
    <dbReference type="NCBI Taxonomy" id="1538716"/>
    <lineage>
        <taxon>Eukaryota</taxon>
        <taxon>Metazoa</taxon>
        <taxon>Ecdysozoa</taxon>
        <taxon>Nematoda</taxon>
        <taxon>Chromadorea</taxon>
        <taxon>Rhabditida</taxon>
        <taxon>Rhabditina</taxon>
        <taxon>Diplogasteromorpha</taxon>
        <taxon>Diplogasteroidea</taxon>
        <taxon>Neodiplogasteridae</taxon>
        <taxon>Pristionchus</taxon>
    </lineage>
</organism>
<accession>A0AAV5WYW0</accession>
<feature type="transmembrane region" description="Helical" evidence="1">
    <location>
        <begin position="50"/>
        <end position="70"/>
    </location>
</feature>
<dbReference type="EMBL" id="BTSY01000007">
    <property type="protein sequence ID" value="GMT35888.1"/>
    <property type="molecule type" value="Genomic_DNA"/>
</dbReference>
<evidence type="ECO:0000256" key="1">
    <source>
        <dbReference type="SAM" id="Phobius"/>
    </source>
</evidence>
<protein>
    <submittedName>
        <fullName evidence="2">Uncharacterized protein</fullName>
    </submittedName>
</protein>
<proteinExistence type="predicted"/>
<gene>
    <name evidence="2" type="ORF">PFISCL1PPCAC_27185</name>
</gene>
<keyword evidence="1" id="KW-0472">Membrane</keyword>
<keyword evidence="1" id="KW-1133">Transmembrane helix</keyword>
<dbReference type="Proteomes" id="UP001432322">
    <property type="component" value="Unassembled WGS sequence"/>
</dbReference>
<feature type="non-terminal residue" evidence="2">
    <location>
        <position position="96"/>
    </location>
</feature>
<feature type="transmembrane region" description="Helical" evidence="1">
    <location>
        <begin position="15"/>
        <end position="44"/>
    </location>
</feature>
<sequence>IKFGHQQFLNGLSKIWFWIASFISDYLTFTFCYIIIILSCVYYGVLNGRLMQITPVYFLASFVSIFKIYCAQRLFTSKVKAINFAFMILVSKDVQL</sequence>
<feature type="non-terminal residue" evidence="2">
    <location>
        <position position="1"/>
    </location>
</feature>
<keyword evidence="1" id="KW-0812">Transmembrane</keyword>